<comment type="similarity">
    <text evidence="1 2">Belongs to the glycosyl hydrolase 31 family.</text>
</comment>
<evidence type="ECO:0000256" key="1">
    <source>
        <dbReference type="ARBA" id="ARBA00007806"/>
    </source>
</evidence>
<sequence>MSDLASQLHSQLRLGSQPDMTTAPSRYSFPSSPVADPKATVTGGTKDKGGYRFTILTERLLRYEWSDDGGFEDRVSTMAFFRRFDVPHFTVLDKGSSLEIYTSAFHLKYDKKKFSFDGLSAKIGDDIWRYDGKSYGDLGGTARTLDNANGRIPIDPGVLSRKRAYAVLEDSESMLFERGWIAIRHPGRKDGYLFAYKGDHKAAIKDYYRLSGKQPVLPRWTLGNWWSRYHAYSADEYIELLNNFEKNDVPLTVGVIDMDWHKVNIPAQYGSGWTGYSWNKNLFPDPEGLLKEVHKRNLKIALNDHPADGVRAFEDLYKVVAKALNHDTSNGAPIRFDCCDKKYLDAYFDVLKTALERQGVDFWWIDWQQGNHSRIPGVDPLWVLNHYHYLTSQRSLDILEKPITFSRYAGPGSHRYPIGFSGDTLITWASLQFQPEFTATASNIGYGWWSHDIGGHYWGIRSNELTARWTQLGCFSPILRLHSEKSQWNSKEPWKYERDTCEVMKEFLVLRHRLIPFLYTMNIRASYEDEPIVQPMYWNHKDDAAYSVPNQYYFGPDMIVAPITTPHSPATLLGGVTAWLPKGRWVDLFHPSLVYDGDRHVRIHRPLSEIPVFAKEGTIIPMDATPKLRNGVTRPTDVEILLVVGADAYFELVEEPENEDSSVSPPLSSFVRTPISWKQKEGVLTIGPEWNGSGKWRQWSVKMVGHTSAPTKVLTPSYSVHTDVDTNCTTINFGNVHRWAHGGRFEVHLGENLQLNTVDISPRIHEMLYRCEMGYQIKEVVWQLVTQNRDPIDKRVARLWELPIDDKIKDSVMEIWAADSRAPGSAKGYEVWSAEESAEEVAEAKGEKGGEDGYVLVEPVLDV</sequence>
<evidence type="ECO:0000313" key="7">
    <source>
        <dbReference type="Proteomes" id="UP001275084"/>
    </source>
</evidence>
<evidence type="ECO:0000259" key="4">
    <source>
        <dbReference type="Pfam" id="PF01055"/>
    </source>
</evidence>
<feature type="region of interest" description="Disordered" evidence="3">
    <location>
        <begin position="9"/>
        <end position="43"/>
    </location>
</feature>
<dbReference type="CDD" id="cd06595">
    <property type="entry name" value="GH31_u1"/>
    <property type="match status" value="1"/>
</dbReference>
<dbReference type="Pfam" id="PF01055">
    <property type="entry name" value="Glyco_hydro_31_2nd"/>
    <property type="match status" value="1"/>
</dbReference>
<feature type="domain" description="Glycoside hydrolase family 31 TIM barrel" evidence="4">
    <location>
        <begin position="215"/>
        <end position="521"/>
    </location>
</feature>
<dbReference type="AlphaFoldDB" id="A0AAJ0MER4"/>
<keyword evidence="2" id="KW-0326">Glycosidase</keyword>
<keyword evidence="2 6" id="KW-0378">Hydrolase</keyword>
<dbReference type="InterPro" id="IPR000322">
    <property type="entry name" value="Glyco_hydro_31_TIM"/>
</dbReference>
<dbReference type="EMBL" id="JAUIQD010000004">
    <property type="protein sequence ID" value="KAK3353781.1"/>
    <property type="molecule type" value="Genomic_DNA"/>
</dbReference>
<dbReference type="InterPro" id="IPR048395">
    <property type="entry name" value="Glyco_hydro_31_C"/>
</dbReference>
<dbReference type="Gene3D" id="2.60.40.1180">
    <property type="entry name" value="Golgi alpha-mannosidase II"/>
    <property type="match status" value="2"/>
</dbReference>
<feature type="compositionally biased region" description="Polar residues" evidence="3">
    <location>
        <begin position="9"/>
        <end position="31"/>
    </location>
</feature>
<evidence type="ECO:0000256" key="3">
    <source>
        <dbReference type="SAM" id="MobiDB-lite"/>
    </source>
</evidence>
<dbReference type="SUPFAM" id="SSF51445">
    <property type="entry name" value="(Trans)glycosidases"/>
    <property type="match status" value="1"/>
</dbReference>
<dbReference type="SUPFAM" id="SSF51011">
    <property type="entry name" value="Glycosyl hydrolase domain"/>
    <property type="match status" value="1"/>
</dbReference>
<keyword evidence="7" id="KW-1185">Reference proteome</keyword>
<dbReference type="InterPro" id="IPR051816">
    <property type="entry name" value="Glycosyl_Hydrolase_31"/>
</dbReference>
<proteinExistence type="inferred from homology"/>
<name>A0AAJ0MER4_9PEZI</name>
<feature type="domain" description="Glycosyl hydrolase family 31 C-terminal" evidence="5">
    <location>
        <begin position="530"/>
        <end position="620"/>
    </location>
</feature>
<organism evidence="6 7">
    <name type="scientific">Lasiosphaeria hispida</name>
    <dbReference type="NCBI Taxonomy" id="260671"/>
    <lineage>
        <taxon>Eukaryota</taxon>
        <taxon>Fungi</taxon>
        <taxon>Dikarya</taxon>
        <taxon>Ascomycota</taxon>
        <taxon>Pezizomycotina</taxon>
        <taxon>Sordariomycetes</taxon>
        <taxon>Sordariomycetidae</taxon>
        <taxon>Sordariales</taxon>
        <taxon>Lasiosphaeriaceae</taxon>
        <taxon>Lasiosphaeria</taxon>
    </lineage>
</organism>
<dbReference type="PANTHER" id="PTHR43863:SF2">
    <property type="entry name" value="MALTASE-GLUCOAMYLASE"/>
    <property type="match status" value="1"/>
</dbReference>
<comment type="caution">
    <text evidence="6">The sequence shown here is derived from an EMBL/GenBank/DDBJ whole genome shotgun (WGS) entry which is preliminary data.</text>
</comment>
<evidence type="ECO:0000259" key="5">
    <source>
        <dbReference type="Pfam" id="PF21365"/>
    </source>
</evidence>
<dbReference type="Gene3D" id="3.20.20.80">
    <property type="entry name" value="Glycosidases"/>
    <property type="match status" value="1"/>
</dbReference>
<reference evidence="6" key="1">
    <citation type="journal article" date="2023" name="Mol. Phylogenet. Evol.">
        <title>Genome-scale phylogeny and comparative genomics of the fungal order Sordariales.</title>
        <authorList>
            <person name="Hensen N."/>
            <person name="Bonometti L."/>
            <person name="Westerberg I."/>
            <person name="Brannstrom I.O."/>
            <person name="Guillou S."/>
            <person name="Cros-Aarteil S."/>
            <person name="Calhoun S."/>
            <person name="Haridas S."/>
            <person name="Kuo A."/>
            <person name="Mondo S."/>
            <person name="Pangilinan J."/>
            <person name="Riley R."/>
            <person name="LaButti K."/>
            <person name="Andreopoulos B."/>
            <person name="Lipzen A."/>
            <person name="Chen C."/>
            <person name="Yan M."/>
            <person name="Daum C."/>
            <person name="Ng V."/>
            <person name="Clum A."/>
            <person name="Steindorff A."/>
            <person name="Ohm R.A."/>
            <person name="Martin F."/>
            <person name="Silar P."/>
            <person name="Natvig D.O."/>
            <person name="Lalanne C."/>
            <person name="Gautier V."/>
            <person name="Ament-Velasquez S.L."/>
            <person name="Kruys A."/>
            <person name="Hutchinson M.I."/>
            <person name="Powell A.J."/>
            <person name="Barry K."/>
            <person name="Miller A.N."/>
            <person name="Grigoriev I.V."/>
            <person name="Debuchy R."/>
            <person name="Gladieux P."/>
            <person name="Hiltunen Thoren M."/>
            <person name="Johannesson H."/>
        </authorList>
    </citation>
    <scope>NUCLEOTIDE SEQUENCE</scope>
    <source>
        <strain evidence="6">CBS 955.72</strain>
    </source>
</reference>
<evidence type="ECO:0000256" key="2">
    <source>
        <dbReference type="RuleBase" id="RU361185"/>
    </source>
</evidence>
<dbReference type="Pfam" id="PF21365">
    <property type="entry name" value="Glyco_hydro_31_3rd"/>
    <property type="match status" value="1"/>
</dbReference>
<accession>A0AAJ0MER4</accession>
<evidence type="ECO:0000313" key="6">
    <source>
        <dbReference type="EMBL" id="KAK3353781.1"/>
    </source>
</evidence>
<gene>
    <name evidence="6" type="ORF">B0T25DRAFT_545356</name>
</gene>
<dbReference type="GO" id="GO:0005975">
    <property type="term" value="P:carbohydrate metabolic process"/>
    <property type="evidence" value="ECO:0007669"/>
    <property type="project" value="InterPro"/>
</dbReference>
<dbReference type="GO" id="GO:0004553">
    <property type="term" value="F:hydrolase activity, hydrolyzing O-glycosyl compounds"/>
    <property type="evidence" value="ECO:0007669"/>
    <property type="project" value="InterPro"/>
</dbReference>
<dbReference type="PANTHER" id="PTHR43863">
    <property type="entry name" value="HYDROLASE, PUTATIVE (AFU_ORTHOLOGUE AFUA_1G03140)-RELATED"/>
    <property type="match status" value="1"/>
</dbReference>
<dbReference type="InterPro" id="IPR017853">
    <property type="entry name" value="GH"/>
</dbReference>
<dbReference type="InterPro" id="IPR013780">
    <property type="entry name" value="Glyco_hydro_b"/>
</dbReference>
<protein>
    <submittedName>
        <fullName evidence="6">Glycoside hydrolase family 31 protein</fullName>
    </submittedName>
</protein>
<reference evidence="6" key="2">
    <citation type="submission" date="2023-06" db="EMBL/GenBank/DDBJ databases">
        <authorList>
            <consortium name="Lawrence Berkeley National Laboratory"/>
            <person name="Haridas S."/>
            <person name="Hensen N."/>
            <person name="Bonometti L."/>
            <person name="Westerberg I."/>
            <person name="Brannstrom I.O."/>
            <person name="Guillou S."/>
            <person name="Cros-Aarteil S."/>
            <person name="Calhoun S."/>
            <person name="Kuo A."/>
            <person name="Mondo S."/>
            <person name="Pangilinan J."/>
            <person name="Riley R."/>
            <person name="Labutti K."/>
            <person name="Andreopoulos B."/>
            <person name="Lipzen A."/>
            <person name="Chen C."/>
            <person name="Yanf M."/>
            <person name="Daum C."/>
            <person name="Ng V."/>
            <person name="Clum A."/>
            <person name="Steindorff A."/>
            <person name="Ohm R."/>
            <person name="Martin F."/>
            <person name="Silar P."/>
            <person name="Natvig D."/>
            <person name="Lalanne C."/>
            <person name="Gautier V."/>
            <person name="Ament-Velasquez S.L."/>
            <person name="Kruys A."/>
            <person name="Hutchinson M.I."/>
            <person name="Powell A.J."/>
            <person name="Barry K."/>
            <person name="Miller A.N."/>
            <person name="Grigoriev I.V."/>
            <person name="Debuchy R."/>
            <person name="Gladieux P."/>
            <person name="Thoren M.H."/>
            <person name="Johannesson H."/>
        </authorList>
    </citation>
    <scope>NUCLEOTIDE SEQUENCE</scope>
    <source>
        <strain evidence="6">CBS 955.72</strain>
    </source>
</reference>
<dbReference type="Proteomes" id="UP001275084">
    <property type="component" value="Unassembled WGS sequence"/>
</dbReference>